<reference evidence="13" key="1">
    <citation type="journal article" date="2021" name="PeerJ">
        <title>Extensive microbial diversity within the chicken gut microbiome revealed by metagenomics and culture.</title>
        <authorList>
            <person name="Gilroy R."/>
            <person name="Ravi A."/>
            <person name="Getino M."/>
            <person name="Pursley I."/>
            <person name="Horton D.L."/>
            <person name="Alikhan N.F."/>
            <person name="Baker D."/>
            <person name="Gharbi K."/>
            <person name="Hall N."/>
            <person name="Watson M."/>
            <person name="Adriaenssens E.M."/>
            <person name="Foster-Nyarko E."/>
            <person name="Jarju S."/>
            <person name="Secka A."/>
            <person name="Antonio M."/>
            <person name="Oren A."/>
            <person name="Chaudhuri R.R."/>
            <person name="La Ragione R."/>
            <person name="Hildebrand F."/>
            <person name="Pallen M.J."/>
        </authorList>
    </citation>
    <scope>NUCLEOTIDE SEQUENCE</scope>
    <source>
        <strain evidence="13">CHK183-1962</strain>
    </source>
</reference>
<dbReference type="PIRSF" id="PIRSF006268">
    <property type="entry name" value="ApbE"/>
    <property type="match status" value="1"/>
</dbReference>
<dbReference type="GO" id="GO:0046872">
    <property type="term" value="F:metal ion binding"/>
    <property type="evidence" value="ECO:0007669"/>
    <property type="project" value="UniProtKB-UniRule"/>
</dbReference>
<dbReference type="Pfam" id="PF02424">
    <property type="entry name" value="ApbE"/>
    <property type="match status" value="1"/>
</dbReference>
<accession>A0A9D1XDX8</accession>
<feature type="chain" id="PRO_5039742956" description="FAD:protein FMN transferase" evidence="12">
    <location>
        <begin position="22"/>
        <end position="311"/>
    </location>
</feature>
<dbReference type="EMBL" id="DXEK01000015">
    <property type="protein sequence ID" value="HIX76175.1"/>
    <property type="molecule type" value="Genomic_DNA"/>
</dbReference>
<evidence type="ECO:0000256" key="8">
    <source>
        <dbReference type="ARBA" id="ARBA00031306"/>
    </source>
</evidence>
<sequence>MRKIYLTVVFLCILSVLTGCAGKTRETASKEGFYFDTVIQLSVPEDHEELLDGAFAICEELEETFSRTLEGSELYQINHRTGPEVTLSDDMRTVIETGLQFYRLTDGALDITIAPVLELWDFKSDDPQVPDADELAEAVKKVDAGSLSLEGNVLRFEREDTQIDLGALAKGFAADKLKEYFEENGVDSALINLGGNVMAVGSKPDGTPWKIGIQDPHKERGEVAQVIEVTDRSVVSSGTYERSFEKDGVLYHHLLDPATGYPKEVEAAQVTIISDSSLLGDALSTSCLLIGEEAGTELASEFDNVEIQYEE</sequence>
<comment type="caution">
    <text evidence="13">The sequence shown here is derived from an EMBL/GenBank/DDBJ whole genome shotgun (WGS) entry which is preliminary data.</text>
</comment>
<feature type="signal peptide" evidence="12">
    <location>
        <begin position="1"/>
        <end position="21"/>
    </location>
</feature>
<evidence type="ECO:0000256" key="4">
    <source>
        <dbReference type="ARBA" id="ARBA00022679"/>
    </source>
</evidence>
<evidence type="ECO:0000256" key="11">
    <source>
        <dbReference type="PIRSR" id="PIRSR006268-2"/>
    </source>
</evidence>
<comment type="cofactor">
    <cofactor evidence="11">
        <name>Mg(2+)</name>
        <dbReference type="ChEBI" id="CHEBI:18420"/>
    </cofactor>
    <cofactor evidence="11">
        <name>Mn(2+)</name>
        <dbReference type="ChEBI" id="CHEBI:29035"/>
    </cofactor>
    <text evidence="11">Magnesium. Can also use manganese.</text>
</comment>
<comment type="similarity">
    <text evidence="10 12">Belongs to the ApbE family.</text>
</comment>
<keyword evidence="5 10" id="KW-0479">Metal-binding</keyword>
<dbReference type="SUPFAM" id="SSF143631">
    <property type="entry name" value="ApbE-like"/>
    <property type="match status" value="1"/>
</dbReference>
<evidence type="ECO:0000256" key="9">
    <source>
        <dbReference type="ARBA" id="ARBA00048540"/>
    </source>
</evidence>
<feature type="binding site" evidence="11">
    <location>
        <position position="281"/>
    </location>
    <ligand>
        <name>Mg(2+)</name>
        <dbReference type="ChEBI" id="CHEBI:18420"/>
    </ligand>
</feature>
<dbReference type="GO" id="GO:0005886">
    <property type="term" value="C:plasma membrane"/>
    <property type="evidence" value="ECO:0007669"/>
    <property type="project" value="UniProtKB-SubCell"/>
</dbReference>
<proteinExistence type="inferred from homology"/>
<evidence type="ECO:0000256" key="1">
    <source>
        <dbReference type="ARBA" id="ARBA00011955"/>
    </source>
</evidence>
<evidence type="ECO:0000256" key="2">
    <source>
        <dbReference type="ARBA" id="ARBA00016337"/>
    </source>
</evidence>
<gene>
    <name evidence="13" type="ORF">H9734_01050</name>
</gene>
<dbReference type="PANTHER" id="PTHR30040:SF2">
    <property type="entry name" value="FAD:PROTEIN FMN TRANSFERASE"/>
    <property type="match status" value="1"/>
</dbReference>
<comment type="subcellular location">
    <subcellularLocation>
        <location evidence="12">Cell inner membrane</location>
        <topology evidence="12">Lipid-anchor</topology>
        <orientation evidence="12">Periplasmic side</orientation>
    </subcellularLocation>
</comment>
<keyword evidence="12" id="KW-0997">Cell inner membrane</keyword>
<evidence type="ECO:0000256" key="5">
    <source>
        <dbReference type="ARBA" id="ARBA00022723"/>
    </source>
</evidence>
<keyword evidence="6 10" id="KW-0274">FAD</keyword>
<keyword evidence="3 10" id="KW-0285">Flavoprotein</keyword>
<protein>
    <recommendedName>
        <fullName evidence="2 10">FAD:protein FMN transferase</fullName>
        <ecNumber evidence="1 10">2.7.1.180</ecNumber>
    </recommendedName>
    <alternativeName>
        <fullName evidence="8 10">Flavin transferase</fullName>
    </alternativeName>
</protein>
<evidence type="ECO:0000256" key="12">
    <source>
        <dbReference type="RuleBase" id="RU363002"/>
    </source>
</evidence>
<feature type="binding site" evidence="11">
    <location>
        <position position="167"/>
    </location>
    <ligand>
        <name>Mg(2+)</name>
        <dbReference type="ChEBI" id="CHEBI:18420"/>
    </ligand>
</feature>
<comment type="function">
    <text evidence="12">Flavin transferase that catalyzes the transfer of the FMN moiety of FAD and its covalent binding to the hydroxyl group of a threonine residue in a target flavoprotein.</text>
</comment>
<keyword evidence="12" id="KW-0472">Membrane</keyword>
<dbReference type="AlphaFoldDB" id="A0A9D1XDX8"/>
<evidence type="ECO:0000256" key="3">
    <source>
        <dbReference type="ARBA" id="ARBA00022630"/>
    </source>
</evidence>
<name>A0A9D1XDX8_9FIRM</name>
<dbReference type="PANTHER" id="PTHR30040">
    <property type="entry name" value="THIAMINE BIOSYNTHESIS LIPOPROTEIN APBE"/>
    <property type="match status" value="1"/>
</dbReference>
<evidence type="ECO:0000256" key="10">
    <source>
        <dbReference type="PIRNR" id="PIRNR006268"/>
    </source>
</evidence>
<keyword evidence="7 10" id="KW-0460">Magnesium</keyword>
<dbReference type="EC" id="2.7.1.180" evidence="1 10"/>
<keyword evidence="12" id="KW-1003">Cell membrane</keyword>
<dbReference type="InterPro" id="IPR003374">
    <property type="entry name" value="ApbE-like_sf"/>
</dbReference>
<keyword evidence="12" id="KW-0732">Signal</keyword>
<comment type="catalytic activity">
    <reaction evidence="9 10 12">
        <text>L-threonyl-[protein] + FAD = FMN-L-threonyl-[protein] + AMP + H(+)</text>
        <dbReference type="Rhea" id="RHEA:36847"/>
        <dbReference type="Rhea" id="RHEA-COMP:11060"/>
        <dbReference type="Rhea" id="RHEA-COMP:11061"/>
        <dbReference type="ChEBI" id="CHEBI:15378"/>
        <dbReference type="ChEBI" id="CHEBI:30013"/>
        <dbReference type="ChEBI" id="CHEBI:57692"/>
        <dbReference type="ChEBI" id="CHEBI:74257"/>
        <dbReference type="ChEBI" id="CHEBI:456215"/>
        <dbReference type="EC" id="2.7.1.180"/>
    </reaction>
</comment>
<organism evidence="13 14">
    <name type="scientific">Candidatus Fusicatenibacter merdavium</name>
    <dbReference type="NCBI Taxonomy" id="2838600"/>
    <lineage>
        <taxon>Bacteria</taxon>
        <taxon>Bacillati</taxon>
        <taxon>Bacillota</taxon>
        <taxon>Clostridia</taxon>
        <taxon>Lachnospirales</taxon>
        <taxon>Lachnospiraceae</taxon>
        <taxon>Fusicatenibacter</taxon>
    </lineage>
</organism>
<evidence type="ECO:0000256" key="6">
    <source>
        <dbReference type="ARBA" id="ARBA00022827"/>
    </source>
</evidence>
<keyword evidence="4 10" id="KW-0808">Transferase</keyword>
<evidence type="ECO:0000313" key="13">
    <source>
        <dbReference type="EMBL" id="HIX76175.1"/>
    </source>
</evidence>
<feature type="binding site" evidence="11">
    <location>
        <position position="285"/>
    </location>
    <ligand>
        <name>Mg(2+)</name>
        <dbReference type="ChEBI" id="CHEBI:18420"/>
    </ligand>
</feature>
<dbReference type="GO" id="GO:0016740">
    <property type="term" value="F:transferase activity"/>
    <property type="evidence" value="ECO:0007669"/>
    <property type="project" value="UniProtKB-UniRule"/>
</dbReference>
<evidence type="ECO:0000313" key="14">
    <source>
        <dbReference type="Proteomes" id="UP000886890"/>
    </source>
</evidence>
<dbReference type="PROSITE" id="PS51257">
    <property type="entry name" value="PROKAR_LIPOPROTEIN"/>
    <property type="match status" value="1"/>
</dbReference>
<reference evidence="13" key="2">
    <citation type="submission" date="2021-04" db="EMBL/GenBank/DDBJ databases">
        <authorList>
            <person name="Gilroy R."/>
        </authorList>
    </citation>
    <scope>NUCLEOTIDE SEQUENCE</scope>
    <source>
        <strain evidence="13">CHK183-1962</strain>
    </source>
</reference>
<dbReference type="Gene3D" id="3.10.520.10">
    <property type="entry name" value="ApbE-like domains"/>
    <property type="match status" value="1"/>
</dbReference>
<keyword evidence="12" id="KW-0449">Lipoprotein</keyword>
<dbReference type="InterPro" id="IPR024932">
    <property type="entry name" value="ApbE"/>
</dbReference>
<dbReference type="Proteomes" id="UP000886890">
    <property type="component" value="Unassembled WGS sequence"/>
</dbReference>
<evidence type="ECO:0000256" key="7">
    <source>
        <dbReference type="ARBA" id="ARBA00022842"/>
    </source>
</evidence>